<comment type="caution">
    <text evidence="1">The sequence shown here is derived from an EMBL/GenBank/DDBJ whole genome shotgun (WGS) entry which is preliminary data.</text>
</comment>
<sequence length="111" mass="12883">MIMDRVISHLRNSGFTVYKAGSNSDIERKPCVVIGMAGYTQPWAPLPAREYTLSMILINNRSDSEMERTLVETLFRLDCGEQCDFFNITDYSATLDDDDWVTTWTLRYIER</sequence>
<accession>A0ABT0R6V3</accession>
<reference evidence="1 2" key="1">
    <citation type="submission" date="2022-03" db="EMBL/GenBank/DDBJ databases">
        <title>Taxonomic description of new species and reclassification of some bacterial strains.</title>
        <authorList>
            <person name="Ndongo S."/>
        </authorList>
    </citation>
    <scope>NUCLEOTIDE SEQUENCE [LARGE SCALE GENOMIC DNA]</scope>
    <source>
        <strain evidence="1 2">Marseille-P6666</strain>
    </source>
</reference>
<organism evidence="1 2">
    <name type="scientific">Akkermansia massiliensis</name>
    <dbReference type="NCBI Taxonomy" id="2927224"/>
    <lineage>
        <taxon>Bacteria</taxon>
        <taxon>Pseudomonadati</taxon>
        <taxon>Verrucomicrobiota</taxon>
        <taxon>Verrucomicrobiia</taxon>
        <taxon>Verrucomicrobiales</taxon>
        <taxon>Akkermansiaceae</taxon>
        <taxon>Akkermansia</taxon>
    </lineage>
</organism>
<proteinExistence type="predicted"/>
<evidence type="ECO:0008006" key="3">
    <source>
        <dbReference type="Google" id="ProtNLM"/>
    </source>
</evidence>
<keyword evidence="2" id="KW-1185">Reference proteome</keyword>
<gene>
    <name evidence="1" type="ORF">M8N44_03960</name>
</gene>
<name>A0ABT0R6V3_9BACT</name>
<dbReference type="RefSeq" id="WP_249853011.1">
    <property type="nucleotide sequence ID" value="NZ_JAMGSI010000001.1"/>
</dbReference>
<dbReference type="Proteomes" id="UP001202031">
    <property type="component" value="Unassembled WGS sequence"/>
</dbReference>
<evidence type="ECO:0000313" key="2">
    <source>
        <dbReference type="Proteomes" id="UP001202031"/>
    </source>
</evidence>
<dbReference type="EMBL" id="JAMGSI010000001">
    <property type="protein sequence ID" value="MCL6656472.1"/>
    <property type="molecule type" value="Genomic_DNA"/>
</dbReference>
<evidence type="ECO:0000313" key="1">
    <source>
        <dbReference type="EMBL" id="MCL6656472.1"/>
    </source>
</evidence>
<protein>
    <recommendedName>
        <fullName evidence="3">Phage tail protein</fullName>
    </recommendedName>
</protein>
<dbReference type="GeneID" id="84022997"/>